<name>A0A3M0DRC4_9EURY</name>
<evidence type="ECO:0000313" key="3">
    <source>
        <dbReference type="Proteomes" id="UP000277326"/>
    </source>
</evidence>
<dbReference type="AlphaFoldDB" id="A0A3M0DRC4"/>
<keyword evidence="1" id="KW-1133">Transmembrane helix</keyword>
<dbReference type="GeneID" id="80090978"/>
<protein>
    <submittedName>
        <fullName evidence="2">Uncharacterized protein</fullName>
    </submittedName>
</protein>
<gene>
    <name evidence="2" type="ORF">ATH50_1321</name>
</gene>
<accession>A0A3M0DRC4</accession>
<organism evidence="2 3">
    <name type="scientific">Haloplanus aerogenes</name>
    <dbReference type="NCBI Taxonomy" id="660522"/>
    <lineage>
        <taxon>Archaea</taxon>
        <taxon>Methanobacteriati</taxon>
        <taxon>Methanobacteriota</taxon>
        <taxon>Stenosarchaea group</taxon>
        <taxon>Halobacteria</taxon>
        <taxon>Halobacteriales</taxon>
        <taxon>Haloferacaceae</taxon>
        <taxon>Haloplanus</taxon>
    </lineage>
</organism>
<dbReference type="Proteomes" id="UP000277326">
    <property type="component" value="Unassembled WGS sequence"/>
</dbReference>
<dbReference type="RefSeq" id="WP_277872140.1">
    <property type="nucleotide sequence ID" value="NZ_CP034145.1"/>
</dbReference>
<comment type="caution">
    <text evidence="2">The sequence shown here is derived from an EMBL/GenBank/DDBJ whole genome shotgun (WGS) entry which is preliminary data.</text>
</comment>
<keyword evidence="1" id="KW-0812">Transmembrane</keyword>
<sequence length="42" mass="4194">MAESNAVPLWWILVFLVLALGLGAFAVSAVGGSLIAGVVLPA</sequence>
<dbReference type="EMBL" id="REFS01000002">
    <property type="protein sequence ID" value="RMB24087.1"/>
    <property type="molecule type" value="Genomic_DNA"/>
</dbReference>
<proteinExistence type="predicted"/>
<evidence type="ECO:0000256" key="1">
    <source>
        <dbReference type="SAM" id="Phobius"/>
    </source>
</evidence>
<reference evidence="2 3" key="1">
    <citation type="journal article" date="2015" name="Stand. Genomic Sci.">
        <title>Genomic Encyclopedia of Bacterial and Archaeal Type Strains, Phase III: the genomes of soil and plant-associated and newly described type strains.</title>
        <authorList>
            <person name="Whitman W.B."/>
            <person name="Woyke T."/>
            <person name="Klenk H.P."/>
            <person name="Zhou Y."/>
            <person name="Lilburn T.G."/>
            <person name="Beck B.J."/>
            <person name="De Vos P."/>
            <person name="Vandamme P."/>
            <person name="Eisen J.A."/>
            <person name="Garrity G."/>
            <person name="Hugenholtz P."/>
            <person name="Kyrpides N.C."/>
        </authorList>
    </citation>
    <scope>NUCLEOTIDE SEQUENCE [LARGE SCALE GENOMIC DNA]</scope>
    <source>
        <strain evidence="2 3">CGMCC 1.10124</strain>
    </source>
</reference>
<keyword evidence="1" id="KW-0472">Membrane</keyword>
<evidence type="ECO:0000313" key="2">
    <source>
        <dbReference type="EMBL" id="RMB24087.1"/>
    </source>
</evidence>
<feature type="transmembrane region" description="Helical" evidence="1">
    <location>
        <begin position="12"/>
        <end position="40"/>
    </location>
</feature>